<evidence type="ECO:0000313" key="2">
    <source>
        <dbReference type="Proteomes" id="UP001057402"/>
    </source>
</evidence>
<comment type="caution">
    <text evidence="1">The sequence shown here is derived from an EMBL/GenBank/DDBJ whole genome shotgun (WGS) entry which is preliminary data.</text>
</comment>
<accession>A0ACB9LM84</accession>
<reference evidence="2" key="1">
    <citation type="journal article" date="2023" name="Front. Plant Sci.">
        <title>Chromosomal-level genome assembly of Melastoma candidum provides insights into trichome evolution.</title>
        <authorList>
            <person name="Zhong Y."/>
            <person name="Wu W."/>
            <person name="Sun C."/>
            <person name="Zou P."/>
            <person name="Liu Y."/>
            <person name="Dai S."/>
            <person name="Zhou R."/>
        </authorList>
    </citation>
    <scope>NUCLEOTIDE SEQUENCE [LARGE SCALE GENOMIC DNA]</scope>
</reference>
<organism evidence="1 2">
    <name type="scientific">Melastoma candidum</name>
    <dbReference type="NCBI Taxonomy" id="119954"/>
    <lineage>
        <taxon>Eukaryota</taxon>
        <taxon>Viridiplantae</taxon>
        <taxon>Streptophyta</taxon>
        <taxon>Embryophyta</taxon>
        <taxon>Tracheophyta</taxon>
        <taxon>Spermatophyta</taxon>
        <taxon>Magnoliopsida</taxon>
        <taxon>eudicotyledons</taxon>
        <taxon>Gunneridae</taxon>
        <taxon>Pentapetalae</taxon>
        <taxon>rosids</taxon>
        <taxon>malvids</taxon>
        <taxon>Myrtales</taxon>
        <taxon>Melastomataceae</taxon>
        <taxon>Melastomatoideae</taxon>
        <taxon>Melastomateae</taxon>
        <taxon>Melastoma</taxon>
    </lineage>
</organism>
<gene>
    <name evidence="1" type="ORF">MLD38_037037</name>
</gene>
<name>A0ACB9LM84_9MYRT</name>
<dbReference type="EMBL" id="CM042890">
    <property type="protein sequence ID" value="KAI4312198.1"/>
    <property type="molecule type" value="Genomic_DNA"/>
</dbReference>
<sequence length="84" mass="8809">MVKGVHESSNSQFARLEEPKRRLAALNPSRTSLVPAHDGILMQPVENGEAALNATSVPLEPALTSENRPNGGGEGAFGDGKDSQ</sequence>
<keyword evidence="2" id="KW-1185">Reference proteome</keyword>
<evidence type="ECO:0000313" key="1">
    <source>
        <dbReference type="EMBL" id="KAI4312198.1"/>
    </source>
</evidence>
<proteinExistence type="predicted"/>
<protein>
    <submittedName>
        <fullName evidence="1">Uncharacterized protein</fullName>
    </submittedName>
</protein>
<dbReference type="Proteomes" id="UP001057402">
    <property type="component" value="Chromosome 11"/>
</dbReference>